<evidence type="ECO:0000256" key="3">
    <source>
        <dbReference type="ARBA" id="ARBA00023136"/>
    </source>
</evidence>
<feature type="lipid moiety-binding region" description="S-diacylglycerol cysteine" evidence="7">
    <location>
        <position position="20"/>
    </location>
</feature>
<evidence type="ECO:0000256" key="5">
    <source>
        <dbReference type="ARBA" id="ARBA00023288"/>
    </source>
</evidence>
<feature type="signal peptide" evidence="8">
    <location>
        <begin position="1"/>
        <end position="19"/>
    </location>
</feature>
<dbReference type="GO" id="GO:0016020">
    <property type="term" value="C:membrane"/>
    <property type="evidence" value="ECO:0007669"/>
    <property type="project" value="UniProtKB-SubCell"/>
</dbReference>
<evidence type="ECO:0000256" key="8">
    <source>
        <dbReference type="SAM" id="SignalP"/>
    </source>
</evidence>
<dbReference type="Proteomes" id="UP000195573">
    <property type="component" value="Chromosome"/>
</dbReference>
<evidence type="ECO:0000256" key="4">
    <source>
        <dbReference type="ARBA" id="ARBA00023139"/>
    </source>
</evidence>
<keyword evidence="2 8" id="KW-0732">Signal</keyword>
<evidence type="ECO:0000256" key="7">
    <source>
        <dbReference type="PIRSR" id="PIRSR002854-1"/>
    </source>
</evidence>
<dbReference type="Pfam" id="PF03180">
    <property type="entry name" value="Lipoprotein_9"/>
    <property type="match status" value="1"/>
</dbReference>
<dbReference type="CDD" id="cd13526">
    <property type="entry name" value="PBP2_lipoprotein_MetQ_like"/>
    <property type="match status" value="1"/>
</dbReference>
<comment type="similarity">
    <text evidence="6">Belongs to the nlpA lipoprotein family.</text>
</comment>
<evidence type="ECO:0000313" key="11">
    <source>
        <dbReference type="Proteomes" id="UP000195573"/>
    </source>
</evidence>
<dbReference type="Gene3D" id="3.40.190.10">
    <property type="entry name" value="Periplasmic binding protein-like II"/>
    <property type="match status" value="2"/>
</dbReference>
<organism evidence="10 12">
    <name type="scientific">Sutcliffiella horikoshii</name>
    <dbReference type="NCBI Taxonomy" id="79883"/>
    <lineage>
        <taxon>Bacteria</taxon>
        <taxon>Bacillati</taxon>
        <taxon>Bacillota</taxon>
        <taxon>Bacilli</taxon>
        <taxon>Bacillales</taxon>
        <taxon>Bacillaceae</taxon>
        <taxon>Sutcliffiella</taxon>
    </lineage>
</organism>
<gene>
    <name evidence="9" type="ORF">B4U37_21390</name>
    <name evidence="10" type="ORF">FZC74_05555</name>
</gene>
<dbReference type="RefSeq" id="WP_088020016.1">
    <property type="nucleotide sequence ID" value="NZ_CP020880.1"/>
</dbReference>
<keyword evidence="11" id="KW-1185">Reference proteome</keyword>
<accession>A0A1Y0CTA1</accession>
<dbReference type="KEGG" id="bhk:B4U37_21390"/>
<name>A0A1Y0CTA1_9BACI</name>
<protein>
    <recommendedName>
        <fullName evidence="6">Lipoprotein</fullName>
    </recommendedName>
</protein>
<keyword evidence="5 6" id="KW-0449">Lipoprotein</keyword>
<reference evidence="10 12" key="2">
    <citation type="submission" date="2019-08" db="EMBL/GenBank/DDBJ databases">
        <title>Bacillus genomes from the desert of Cuatro Cienegas, Coahuila.</title>
        <authorList>
            <person name="Olmedo-Alvarez G."/>
        </authorList>
    </citation>
    <scope>NUCLEOTIDE SEQUENCE [LARGE SCALE GENOMIC DNA]</scope>
    <source>
        <strain evidence="10 12">CH88_3T</strain>
    </source>
</reference>
<proteinExistence type="inferred from homology"/>
<evidence type="ECO:0000313" key="9">
    <source>
        <dbReference type="EMBL" id="ART78448.1"/>
    </source>
</evidence>
<dbReference type="NCBIfam" id="TIGR00363">
    <property type="entry name" value="MetQ/NlpA family lipoprotein"/>
    <property type="match status" value="1"/>
</dbReference>
<comment type="subcellular location">
    <subcellularLocation>
        <location evidence="1">Membrane</location>
        <topology evidence="1">Lipid-anchor</topology>
    </subcellularLocation>
</comment>
<evidence type="ECO:0000256" key="1">
    <source>
        <dbReference type="ARBA" id="ARBA00004635"/>
    </source>
</evidence>
<dbReference type="GeneID" id="96740957"/>
<sequence length="270" mass="29541">MKKIAVLCMSILLLLVVTACGGEQGGGQALSEDKLKIGVTAGPHEQVLEKVKEVAEEDGLEIEIVVFNEYVMPNVALAEGELDANSFQHKPYLDKFKEDRNLDLVEIATTVNFPMGMYASSIKDVSELKERDKVGLPNDPTNGARALILFEQAGLIKLKEGVGVAATVKDVEENSLNLEFVELEASQIPRQLDELAAAAINTNFAVEHGLVPTEDSIFMEPSDSPWVNLLAVRTENKDDPVLEKLIKAYHSDEVKQFIEETFGGSVVASW</sequence>
<dbReference type="PANTHER" id="PTHR30429">
    <property type="entry name" value="D-METHIONINE-BINDING LIPOPROTEIN METQ"/>
    <property type="match status" value="1"/>
</dbReference>
<dbReference type="PIRSF" id="PIRSF002854">
    <property type="entry name" value="MetQ"/>
    <property type="match status" value="1"/>
</dbReference>
<evidence type="ECO:0000256" key="2">
    <source>
        <dbReference type="ARBA" id="ARBA00022729"/>
    </source>
</evidence>
<keyword evidence="4" id="KW-0564">Palmitate</keyword>
<dbReference type="AlphaFoldDB" id="A0A1Y0CTA1"/>
<evidence type="ECO:0000256" key="6">
    <source>
        <dbReference type="PIRNR" id="PIRNR002854"/>
    </source>
</evidence>
<dbReference type="EMBL" id="VTEU01000002">
    <property type="protein sequence ID" value="TYS59619.1"/>
    <property type="molecule type" value="Genomic_DNA"/>
</dbReference>
<keyword evidence="3" id="KW-0472">Membrane</keyword>
<dbReference type="EMBL" id="CP020880">
    <property type="protein sequence ID" value="ART78448.1"/>
    <property type="molecule type" value="Genomic_DNA"/>
</dbReference>
<dbReference type="SUPFAM" id="SSF53850">
    <property type="entry name" value="Periplasmic binding protein-like II"/>
    <property type="match status" value="1"/>
</dbReference>
<evidence type="ECO:0000313" key="10">
    <source>
        <dbReference type="EMBL" id="TYS59619.1"/>
    </source>
</evidence>
<dbReference type="Proteomes" id="UP000323393">
    <property type="component" value="Unassembled WGS sequence"/>
</dbReference>
<dbReference type="InterPro" id="IPR004872">
    <property type="entry name" value="Lipoprotein_NlpA"/>
</dbReference>
<reference evidence="9 11" key="1">
    <citation type="submission" date="2017-04" db="EMBL/GenBank/DDBJ databases">
        <title>Complete Genome Sequence of the Bacillus horikoshii 20a strain from Cuatro Cienegas, Coahuila, Mexico.</title>
        <authorList>
            <person name="Zarza E."/>
            <person name="Alcaraz L.D."/>
            <person name="Aguilar-Salinas B."/>
            <person name="Islas A."/>
            <person name="Olmedo-Alvarez G."/>
        </authorList>
    </citation>
    <scope>NUCLEOTIDE SEQUENCE [LARGE SCALE GENOMIC DNA]</scope>
    <source>
        <strain evidence="9 11">20a</strain>
    </source>
</reference>
<evidence type="ECO:0000313" key="12">
    <source>
        <dbReference type="Proteomes" id="UP000323393"/>
    </source>
</evidence>
<feature type="chain" id="PRO_5044568419" description="Lipoprotein" evidence="8">
    <location>
        <begin position="20"/>
        <end position="270"/>
    </location>
</feature>
<dbReference type="PANTHER" id="PTHR30429:SF1">
    <property type="entry name" value="D-METHIONINE-BINDING LIPOPROTEIN METQ-RELATED"/>
    <property type="match status" value="1"/>
</dbReference>
<dbReference type="PROSITE" id="PS51257">
    <property type="entry name" value="PROKAR_LIPOPROTEIN"/>
    <property type="match status" value="1"/>
</dbReference>